<reference evidence="1 2" key="1">
    <citation type="journal article" date="2019" name="Commun. Biol.">
        <title>The bagworm genome reveals a unique fibroin gene that provides high tensile strength.</title>
        <authorList>
            <person name="Kono N."/>
            <person name="Nakamura H."/>
            <person name="Ohtoshi R."/>
            <person name="Tomita M."/>
            <person name="Numata K."/>
            <person name="Arakawa K."/>
        </authorList>
    </citation>
    <scope>NUCLEOTIDE SEQUENCE [LARGE SCALE GENOMIC DNA]</scope>
</reference>
<evidence type="ECO:0000313" key="1">
    <source>
        <dbReference type="EMBL" id="GBP52575.1"/>
    </source>
</evidence>
<protein>
    <submittedName>
        <fullName evidence="1">Uncharacterized protein</fullName>
    </submittedName>
</protein>
<sequence>MCLPLKSVSPKETWREISKLQEGKIPGYDLVDAKLLKELPEKGDGERLRPPAVGRRRVLSRMRKYHNASHSHVETRIGIVDLKETL</sequence>
<dbReference type="OrthoDB" id="416454at2759"/>
<keyword evidence="2" id="KW-1185">Reference proteome</keyword>
<gene>
    <name evidence="1" type="ORF">EVAR_35764_1</name>
</gene>
<organism evidence="1 2">
    <name type="scientific">Eumeta variegata</name>
    <name type="common">Bagworm moth</name>
    <name type="synonym">Eumeta japonica</name>
    <dbReference type="NCBI Taxonomy" id="151549"/>
    <lineage>
        <taxon>Eukaryota</taxon>
        <taxon>Metazoa</taxon>
        <taxon>Ecdysozoa</taxon>
        <taxon>Arthropoda</taxon>
        <taxon>Hexapoda</taxon>
        <taxon>Insecta</taxon>
        <taxon>Pterygota</taxon>
        <taxon>Neoptera</taxon>
        <taxon>Endopterygota</taxon>
        <taxon>Lepidoptera</taxon>
        <taxon>Glossata</taxon>
        <taxon>Ditrysia</taxon>
        <taxon>Tineoidea</taxon>
        <taxon>Psychidae</taxon>
        <taxon>Oiketicinae</taxon>
        <taxon>Eumeta</taxon>
    </lineage>
</organism>
<dbReference type="Proteomes" id="UP000299102">
    <property type="component" value="Unassembled WGS sequence"/>
</dbReference>
<evidence type="ECO:0000313" key="2">
    <source>
        <dbReference type="Proteomes" id="UP000299102"/>
    </source>
</evidence>
<dbReference type="AlphaFoldDB" id="A0A4C1WR35"/>
<comment type="caution">
    <text evidence="1">The sequence shown here is derived from an EMBL/GenBank/DDBJ whole genome shotgun (WGS) entry which is preliminary data.</text>
</comment>
<proteinExistence type="predicted"/>
<name>A0A4C1WR35_EUMVA</name>
<dbReference type="EMBL" id="BGZK01000606">
    <property type="protein sequence ID" value="GBP52575.1"/>
    <property type="molecule type" value="Genomic_DNA"/>
</dbReference>
<accession>A0A4C1WR35</accession>